<dbReference type="AlphaFoldDB" id="A0A0P6JS99"/>
<dbReference type="CDD" id="cd15489">
    <property type="entry name" value="PHD_SF"/>
    <property type="match status" value="1"/>
</dbReference>
<evidence type="ECO:0000313" key="6">
    <source>
        <dbReference type="EMBL" id="JAN95332.1"/>
    </source>
</evidence>
<keyword evidence="6" id="KW-0808">Transferase</keyword>
<feature type="non-terminal residue" evidence="6">
    <location>
        <position position="1"/>
    </location>
</feature>
<dbReference type="GO" id="GO:0008270">
    <property type="term" value="F:zinc ion binding"/>
    <property type="evidence" value="ECO:0007669"/>
    <property type="project" value="UniProtKB-KW"/>
</dbReference>
<keyword evidence="4" id="KW-0175">Coiled coil</keyword>
<dbReference type="GO" id="GO:0016301">
    <property type="term" value="F:kinase activity"/>
    <property type="evidence" value="ECO:0007669"/>
    <property type="project" value="UniProtKB-KW"/>
</dbReference>
<accession>A0A0P6JS99</accession>
<evidence type="ECO:0000259" key="5">
    <source>
        <dbReference type="SMART" id="SM00249"/>
    </source>
</evidence>
<dbReference type="InterPro" id="IPR001965">
    <property type="entry name" value="Znf_PHD"/>
</dbReference>
<evidence type="ECO:0000256" key="2">
    <source>
        <dbReference type="ARBA" id="ARBA00022771"/>
    </source>
</evidence>
<dbReference type="InterPro" id="IPR011011">
    <property type="entry name" value="Znf_FYVE_PHD"/>
</dbReference>
<keyword evidence="1" id="KW-0479">Metal-binding</keyword>
<evidence type="ECO:0000256" key="1">
    <source>
        <dbReference type="ARBA" id="ARBA00022723"/>
    </source>
</evidence>
<keyword evidence="2" id="KW-0863">Zinc-finger</keyword>
<proteinExistence type="evidence at transcript level"/>
<reference evidence="6" key="1">
    <citation type="journal article" date="2016" name="PLoS ONE">
        <title>A Deep Insight into the Sialome of Male and Female Aedes aegypti Mosquitoes.</title>
        <authorList>
            <person name="Ribeiro J.M."/>
            <person name="Martin-Martin I."/>
            <person name="Arca B."/>
            <person name="Calvo E."/>
        </authorList>
    </citation>
    <scope>NUCLEOTIDE SEQUENCE</scope>
    <source>
        <strain evidence="6">Liverpool</strain>
        <tissue evidence="6">Salivary glands</tissue>
    </source>
</reference>
<dbReference type="InterPro" id="IPR013083">
    <property type="entry name" value="Znf_RING/FYVE/PHD"/>
</dbReference>
<feature type="coiled-coil region" evidence="4">
    <location>
        <begin position="57"/>
        <end position="105"/>
    </location>
</feature>
<feature type="non-terminal residue" evidence="6">
    <location>
        <position position="444"/>
    </location>
</feature>
<feature type="domain" description="Zinc finger PHD-type" evidence="5">
    <location>
        <begin position="1"/>
        <end position="42"/>
    </location>
</feature>
<name>A0A0P6JS99_AEDAE</name>
<protein>
    <submittedName>
        <fullName evidence="6">Putative mitogen-activated protein kinase 7</fullName>
    </submittedName>
</protein>
<sequence>CDRPETIDDCVQCDQCNGWWHMMCAEVSASVADRSWTCGHCLPLSVSSRTTTSSVRVARLALKKKQLEEQHAMEQRHLAEKYKLMEEELNEMDETSSNRSRMSRRTSLEKVKLWQRKYAEQSGDLHDIPVDGRQAAGDALCKQGTNDRGDLAHERAEVDVNRLDSVQRGRLNAVVIEARQESTLYKPPLNSTVKSLSIPELNNAKWQHNTGTIPKQQKVINNPGKTDPQMPPVAHQGKPLFDHTTSTSLPPKSENSLQQIIKQFGSLAPSTMLAYNRTNMNALETNTLPPSGTSTGFVPQANLELSSGSVPPPAEQPNVGDLPQANSISHSVSVPPLVGLQTVGSSPQVNPGFSIGTVPPPPGLPIVENFTPSPSQLAARQVMSRELPTFSGDPADWPIFISSFMNSTLACGYNSAENLARLQRCLKGHAYESVKSRLLLPESV</sequence>
<dbReference type="SMART" id="SM00249">
    <property type="entry name" value="PHD"/>
    <property type="match status" value="1"/>
</dbReference>
<evidence type="ECO:0000256" key="3">
    <source>
        <dbReference type="ARBA" id="ARBA00022833"/>
    </source>
</evidence>
<keyword evidence="3" id="KW-0862">Zinc</keyword>
<dbReference type="EMBL" id="GDUN01000587">
    <property type="protein sequence ID" value="JAN95332.1"/>
    <property type="molecule type" value="mRNA"/>
</dbReference>
<evidence type="ECO:0000256" key="4">
    <source>
        <dbReference type="SAM" id="Coils"/>
    </source>
</evidence>
<keyword evidence="6" id="KW-0418">Kinase</keyword>
<organism evidence="6">
    <name type="scientific">Aedes aegypti</name>
    <name type="common">Yellowfever mosquito</name>
    <name type="synonym">Culex aegypti</name>
    <dbReference type="NCBI Taxonomy" id="7159"/>
    <lineage>
        <taxon>Eukaryota</taxon>
        <taxon>Metazoa</taxon>
        <taxon>Ecdysozoa</taxon>
        <taxon>Arthropoda</taxon>
        <taxon>Hexapoda</taxon>
        <taxon>Insecta</taxon>
        <taxon>Pterygota</taxon>
        <taxon>Neoptera</taxon>
        <taxon>Endopterygota</taxon>
        <taxon>Diptera</taxon>
        <taxon>Nematocera</taxon>
        <taxon>Culicoidea</taxon>
        <taxon>Culicidae</taxon>
        <taxon>Culicinae</taxon>
        <taxon>Aedini</taxon>
        <taxon>Aedes</taxon>
        <taxon>Stegomyia</taxon>
    </lineage>
</organism>
<dbReference type="SUPFAM" id="SSF57903">
    <property type="entry name" value="FYVE/PHD zinc finger"/>
    <property type="match status" value="1"/>
</dbReference>
<dbReference type="Gene3D" id="3.30.40.10">
    <property type="entry name" value="Zinc/RING finger domain, C3HC4 (zinc finger)"/>
    <property type="match status" value="1"/>
</dbReference>